<gene>
    <name evidence="1" type="ORF">TW81_10495</name>
</gene>
<accession>A0A0F4NJY0</accession>
<dbReference type="EMBL" id="JXXV01000016">
    <property type="protein sequence ID" value="KJY83407.1"/>
    <property type="molecule type" value="Genomic_DNA"/>
</dbReference>
<dbReference type="Pfam" id="PF06996">
    <property type="entry name" value="T6SS_TssG"/>
    <property type="match status" value="1"/>
</dbReference>
<evidence type="ECO:0008006" key="3">
    <source>
        <dbReference type="Google" id="ProtNLM"/>
    </source>
</evidence>
<evidence type="ECO:0000313" key="1">
    <source>
        <dbReference type="EMBL" id="KJY83407.1"/>
    </source>
</evidence>
<reference evidence="1 2" key="1">
    <citation type="journal article" date="2015" name="BMC Genomics">
        <title>Genome mining reveals unlocked bioactive potential of marine Gram-negative bacteria.</title>
        <authorList>
            <person name="Machado H."/>
            <person name="Sonnenschein E.C."/>
            <person name="Melchiorsen J."/>
            <person name="Gram L."/>
        </authorList>
    </citation>
    <scope>NUCLEOTIDE SEQUENCE [LARGE SCALE GENOMIC DNA]</scope>
    <source>
        <strain evidence="1 2">S2757</strain>
    </source>
</reference>
<dbReference type="PATRIC" id="fig|579748.3.peg.2160"/>
<dbReference type="AlphaFoldDB" id="A0A0F4NJY0"/>
<evidence type="ECO:0000313" key="2">
    <source>
        <dbReference type="Proteomes" id="UP000033673"/>
    </source>
</evidence>
<sequence length="309" mass="35618">MNVVHDLTHNAQKYDFAQAIRMLSHFVASSPERIRLVLKAEVMPTGDASEVQYFSLKNNNAKLRLAKQALSGVKGVIPFYIYEELLAALHDDDHALKDFLDVFNQRYFELVAQLEVAPWLIVQNELHPDKTSLLNNIAALEERHKNFFQYSFLLSQNSRNLASLQQILNDYFPFDIEVSTKQQERRQLPMDSLTKLGAKRNFNSRIGQGFLLGKTCMIHFSHIVVSIKPANEQDLLDIQSDRMLARSMRELIQHYLRDHTPVSIYLKVKREYLSRPTLSSNKSRAAKLGEVDCLAPERKPHKMISILLK</sequence>
<dbReference type="InterPro" id="IPR010732">
    <property type="entry name" value="T6SS_TssG-like"/>
</dbReference>
<organism evidence="1 2">
    <name type="scientific">Vibrio galatheae</name>
    <dbReference type="NCBI Taxonomy" id="579748"/>
    <lineage>
        <taxon>Bacteria</taxon>
        <taxon>Pseudomonadati</taxon>
        <taxon>Pseudomonadota</taxon>
        <taxon>Gammaproteobacteria</taxon>
        <taxon>Vibrionales</taxon>
        <taxon>Vibrionaceae</taxon>
        <taxon>Vibrio</taxon>
    </lineage>
</organism>
<dbReference type="RefSeq" id="WP_045955648.1">
    <property type="nucleotide sequence ID" value="NZ_JXXV01000016.1"/>
</dbReference>
<dbReference type="PANTHER" id="PTHR35564">
    <property type="match status" value="1"/>
</dbReference>
<name>A0A0F4NJY0_9VIBR</name>
<proteinExistence type="predicted"/>
<dbReference type="Proteomes" id="UP000033673">
    <property type="component" value="Unassembled WGS sequence"/>
</dbReference>
<dbReference type="OrthoDB" id="5863238at2"/>
<protein>
    <recommendedName>
        <fullName evidence="3">Type VI secretion protein VasB-1</fullName>
    </recommendedName>
</protein>
<dbReference type="PANTHER" id="PTHR35564:SF4">
    <property type="entry name" value="CYTOPLASMIC PROTEIN"/>
    <property type="match status" value="1"/>
</dbReference>
<comment type="caution">
    <text evidence="1">The sequence shown here is derived from an EMBL/GenBank/DDBJ whole genome shotgun (WGS) entry which is preliminary data.</text>
</comment>
<keyword evidence="2" id="KW-1185">Reference proteome</keyword>
<dbReference type="STRING" id="579748.TW81_10495"/>